<keyword evidence="2 4" id="KW-0560">Oxidoreductase</keyword>
<dbReference type="NCBIfam" id="TIGR00014">
    <property type="entry name" value="arsC"/>
    <property type="match status" value="1"/>
</dbReference>
<dbReference type="EC" id="1.20.4.1" evidence="4"/>
<protein>
    <recommendedName>
        <fullName evidence="4">Arsenate reductase</fullName>
        <ecNumber evidence="4">1.20.4.1</ecNumber>
    </recommendedName>
</protein>
<reference evidence="6" key="1">
    <citation type="journal article" date="2019" name="Int. J. Syst. Evol. Microbiol.">
        <title>The Global Catalogue of Microorganisms (GCM) 10K type strain sequencing project: providing services to taxonomists for standard genome sequencing and annotation.</title>
        <authorList>
            <consortium name="The Broad Institute Genomics Platform"/>
            <consortium name="The Broad Institute Genome Sequencing Center for Infectious Disease"/>
            <person name="Wu L."/>
            <person name="Ma J."/>
        </authorList>
    </citation>
    <scope>NUCLEOTIDE SEQUENCE [LARGE SCALE GENOMIC DNA]</scope>
    <source>
        <strain evidence="6">JCM 6886</strain>
    </source>
</reference>
<evidence type="ECO:0000313" key="5">
    <source>
        <dbReference type="EMBL" id="GAA0214545.1"/>
    </source>
</evidence>
<accession>A0ABP3CT33</accession>
<dbReference type="Gene3D" id="3.40.30.10">
    <property type="entry name" value="Glutaredoxin"/>
    <property type="match status" value="1"/>
</dbReference>
<evidence type="ECO:0000313" key="6">
    <source>
        <dbReference type="Proteomes" id="UP001501476"/>
    </source>
</evidence>
<name>A0ABP3CT33_9GAMM</name>
<dbReference type="InterPro" id="IPR006659">
    <property type="entry name" value="Arsenate_reductase"/>
</dbReference>
<dbReference type="EMBL" id="BAAADG010000001">
    <property type="protein sequence ID" value="GAA0214545.1"/>
    <property type="molecule type" value="Genomic_DNA"/>
</dbReference>
<dbReference type="RefSeq" id="WP_286305282.1">
    <property type="nucleotide sequence ID" value="NZ_AP027741.1"/>
</dbReference>
<dbReference type="InterPro" id="IPR036249">
    <property type="entry name" value="Thioredoxin-like_sf"/>
</dbReference>
<dbReference type="PANTHER" id="PTHR30041">
    <property type="entry name" value="ARSENATE REDUCTASE"/>
    <property type="match status" value="1"/>
</dbReference>
<comment type="caution">
    <text evidence="5">The sequence shown here is derived from an EMBL/GenBank/DDBJ whole genome shotgun (WGS) entry which is preliminary data.</text>
</comment>
<dbReference type="PANTHER" id="PTHR30041:SF4">
    <property type="entry name" value="ARSENATE REDUCTASE"/>
    <property type="match status" value="1"/>
</dbReference>
<comment type="similarity">
    <text evidence="1 3 4">Belongs to the ArsC family.</text>
</comment>
<proteinExistence type="inferred from homology"/>
<sequence length="119" mass="13523">MTAITILHNPRCSKSRQTLNLLEEKGIHPYVIKYLDTPPSFEELKVIIEKLGISPRDLLRKGEEEYKVLDLKNPSLTDEDIIQAMVTHPKLIERPIVIQGSQARIGRPPESVLEIISSQ</sequence>
<dbReference type="InterPro" id="IPR006660">
    <property type="entry name" value="Arsenate_reductase-like"/>
</dbReference>
<dbReference type="SUPFAM" id="SSF52833">
    <property type="entry name" value="Thioredoxin-like"/>
    <property type="match status" value="1"/>
</dbReference>
<gene>
    <name evidence="5" type="primary">arsC_1</name>
    <name evidence="5" type="ORF">GCM10008964_02630</name>
</gene>
<dbReference type="PROSITE" id="PS51353">
    <property type="entry name" value="ARSC"/>
    <property type="match status" value="1"/>
</dbReference>
<evidence type="ECO:0000256" key="2">
    <source>
        <dbReference type="ARBA" id="ARBA00023002"/>
    </source>
</evidence>
<evidence type="ECO:0000256" key="1">
    <source>
        <dbReference type="ARBA" id="ARBA00007198"/>
    </source>
</evidence>
<dbReference type="Proteomes" id="UP001501476">
    <property type="component" value="Unassembled WGS sequence"/>
</dbReference>
<evidence type="ECO:0000256" key="4">
    <source>
        <dbReference type="RuleBase" id="RU362029"/>
    </source>
</evidence>
<evidence type="ECO:0000256" key="3">
    <source>
        <dbReference type="PROSITE-ProRule" id="PRU01282"/>
    </source>
</evidence>
<keyword evidence="6" id="KW-1185">Reference proteome</keyword>
<dbReference type="CDD" id="cd03034">
    <property type="entry name" value="ArsC_ArsC"/>
    <property type="match status" value="1"/>
</dbReference>
<organism evidence="5 6">
    <name type="scientific">Methylophaga marina</name>
    <dbReference type="NCBI Taxonomy" id="45495"/>
    <lineage>
        <taxon>Bacteria</taxon>
        <taxon>Pseudomonadati</taxon>
        <taxon>Pseudomonadota</taxon>
        <taxon>Gammaproteobacteria</taxon>
        <taxon>Thiotrichales</taxon>
        <taxon>Piscirickettsiaceae</taxon>
        <taxon>Methylophaga</taxon>
    </lineage>
</organism>
<dbReference type="Pfam" id="PF03960">
    <property type="entry name" value="ArsC"/>
    <property type="match status" value="1"/>
</dbReference>
<comment type="catalytic activity">
    <reaction evidence="4">
        <text>[glutaredoxin]-dithiol + arsenate + glutathione + H(+) = glutathionyl-S-S-[glutaredoxin] + arsenite + H2O</text>
        <dbReference type="Rhea" id="RHEA:22016"/>
        <dbReference type="Rhea" id="RHEA-COMP:10729"/>
        <dbReference type="Rhea" id="RHEA-COMP:17668"/>
        <dbReference type="ChEBI" id="CHEBI:15377"/>
        <dbReference type="ChEBI" id="CHEBI:15378"/>
        <dbReference type="ChEBI" id="CHEBI:29242"/>
        <dbReference type="ChEBI" id="CHEBI:29950"/>
        <dbReference type="ChEBI" id="CHEBI:48597"/>
        <dbReference type="ChEBI" id="CHEBI:57925"/>
        <dbReference type="ChEBI" id="CHEBI:146199"/>
        <dbReference type="EC" id="1.20.4.1"/>
    </reaction>
</comment>